<keyword evidence="3" id="KW-1133">Transmembrane helix</keyword>
<keyword evidence="5" id="KW-1185">Reference proteome</keyword>
<dbReference type="GO" id="GO:0008168">
    <property type="term" value="F:methyltransferase activity"/>
    <property type="evidence" value="ECO:0007669"/>
    <property type="project" value="UniProtKB-KW"/>
</dbReference>
<feature type="coiled-coil region" evidence="1">
    <location>
        <begin position="85"/>
        <end position="136"/>
    </location>
</feature>
<evidence type="ECO:0000256" key="2">
    <source>
        <dbReference type="SAM" id="MobiDB-lite"/>
    </source>
</evidence>
<dbReference type="EMBL" id="JACCEM010000009">
    <property type="protein sequence ID" value="NYT51009.1"/>
    <property type="molecule type" value="Genomic_DNA"/>
</dbReference>
<dbReference type="GO" id="GO:0032259">
    <property type="term" value="P:methylation"/>
    <property type="evidence" value="ECO:0007669"/>
    <property type="project" value="UniProtKB-KW"/>
</dbReference>
<comment type="caution">
    <text evidence="4">The sequence shown here is derived from an EMBL/GenBank/DDBJ whole genome shotgun (WGS) entry which is preliminary data.</text>
</comment>
<dbReference type="PANTHER" id="PTHR38043:SF1">
    <property type="entry name" value="PROTEIN HEMX"/>
    <property type="match status" value="1"/>
</dbReference>
<protein>
    <submittedName>
        <fullName evidence="4">Uroporphyrinogen-III C-methyltransferase</fullName>
    </submittedName>
</protein>
<dbReference type="InterPro" id="IPR007470">
    <property type="entry name" value="HemX"/>
</dbReference>
<proteinExistence type="predicted"/>
<feature type="compositionally biased region" description="Low complexity" evidence="2">
    <location>
        <begin position="401"/>
        <end position="441"/>
    </location>
</feature>
<gene>
    <name evidence="4" type="ORF">H0A72_16985</name>
</gene>
<evidence type="ECO:0000313" key="5">
    <source>
        <dbReference type="Proteomes" id="UP000559809"/>
    </source>
</evidence>
<keyword evidence="3" id="KW-0812">Transmembrane</keyword>
<feature type="region of interest" description="Disordered" evidence="2">
    <location>
        <begin position="389"/>
        <end position="441"/>
    </location>
</feature>
<reference evidence="4 5" key="1">
    <citation type="submission" date="2020-07" db="EMBL/GenBank/DDBJ databases">
        <title>Taxonomic revisions and descriptions of new bacterial species based on genomic comparisons in the high-G+C-content subgroup of the family Alcaligenaceae.</title>
        <authorList>
            <person name="Szabo A."/>
            <person name="Felfoldi T."/>
        </authorList>
    </citation>
    <scope>NUCLEOTIDE SEQUENCE [LARGE SCALE GENOMIC DNA]</scope>
    <source>
        <strain evidence="4 5">LMG 24012</strain>
    </source>
</reference>
<feature type="transmembrane region" description="Helical" evidence="3">
    <location>
        <begin position="44"/>
        <end position="65"/>
    </location>
</feature>
<dbReference type="Pfam" id="PF04375">
    <property type="entry name" value="HemX"/>
    <property type="match status" value="1"/>
</dbReference>
<dbReference type="Proteomes" id="UP000559809">
    <property type="component" value="Unassembled WGS sequence"/>
</dbReference>
<dbReference type="RefSeq" id="WP_180157490.1">
    <property type="nucleotide sequence ID" value="NZ_JACCEM010000009.1"/>
</dbReference>
<name>A0A853G3X4_9BURK</name>
<organism evidence="4 5">
    <name type="scientific">Parapusillimonas granuli</name>
    <dbReference type="NCBI Taxonomy" id="380911"/>
    <lineage>
        <taxon>Bacteria</taxon>
        <taxon>Pseudomonadati</taxon>
        <taxon>Pseudomonadota</taxon>
        <taxon>Betaproteobacteria</taxon>
        <taxon>Burkholderiales</taxon>
        <taxon>Alcaligenaceae</taxon>
        <taxon>Parapusillimonas</taxon>
    </lineage>
</organism>
<accession>A0A853G3X4</accession>
<dbReference type="AlphaFoldDB" id="A0A853G3X4"/>
<dbReference type="PANTHER" id="PTHR38043">
    <property type="entry name" value="PROTEIN HEMX"/>
    <property type="match status" value="1"/>
</dbReference>
<keyword evidence="4" id="KW-0808">Transferase</keyword>
<keyword evidence="3" id="KW-0472">Membrane</keyword>
<feature type="region of interest" description="Disordered" evidence="2">
    <location>
        <begin position="1"/>
        <end position="35"/>
    </location>
</feature>
<keyword evidence="4" id="KW-0489">Methyltransferase</keyword>
<feature type="region of interest" description="Disordered" evidence="2">
    <location>
        <begin position="229"/>
        <end position="259"/>
    </location>
</feature>
<sequence length="441" mass="46582">MTDKKTEISPAVPAVVSASGPRSESAAGQSARAHEARQRKAGSALLPAFVVVLLVAAALGATAWYQHQEYSRNTAVLSDQVRIGADTAGRAAEQARQALALAQEQSVRLASLEAALQEAREQADSLQQAFQTLTDSGSDLVLINDIDHLVTIAQQQLQLGGNVANAIISLETAQAQLARANRPTLASLQQTVNGDLDRLRAASTVDIAALSAQLDELGNLVSQAPLMVPDDAAPQPLRPQAPGAAPAAGGGQAASQDPDAPWWRHSLAAARQWSAEAWASVRHDLGEFIAVRRVDDPHALLMSPDQATRFRENLRLRIMTAQLALMMRQPNVWATETAHLVKAIESRFDQQSAESRRALKIARDMSDTNIDVRLPTVDNSLAAIETLREASAKAEDEAGDSEPSAESSEPSEAAQPSQPQPAGARPDGQAGAGAQAPGARG</sequence>
<evidence type="ECO:0000256" key="3">
    <source>
        <dbReference type="SAM" id="Phobius"/>
    </source>
</evidence>
<evidence type="ECO:0000256" key="1">
    <source>
        <dbReference type="SAM" id="Coils"/>
    </source>
</evidence>
<keyword evidence="1" id="KW-0175">Coiled coil</keyword>
<evidence type="ECO:0000313" key="4">
    <source>
        <dbReference type="EMBL" id="NYT51009.1"/>
    </source>
</evidence>